<comment type="caution">
    <text evidence="2">The sequence shown here is derived from an EMBL/GenBank/DDBJ whole genome shotgun (WGS) entry which is preliminary data.</text>
</comment>
<dbReference type="EMBL" id="JROU02001627">
    <property type="protein sequence ID" value="OEH75807.1"/>
    <property type="molecule type" value="Genomic_DNA"/>
</dbReference>
<protein>
    <submittedName>
        <fullName evidence="2">Uncharacterized protein</fullName>
    </submittedName>
</protein>
<dbReference type="VEuPathDB" id="ToxoDB:cyc_06592"/>
<reference evidence="2 3" key="1">
    <citation type="journal article" date="2016" name="BMC Genomics">
        <title>Comparative genomics reveals Cyclospora cayetanensis possesses coccidia-like metabolism and invasion components but unique surface antigens.</title>
        <authorList>
            <person name="Liu S."/>
            <person name="Wang L."/>
            <person name="Zheng H."/>
            <person name="Xu Z."/>
            <person name="Roellig D.M."/>
            <person name="Li N."/>
            <person name="Frace M.A."/>
            <person name="Tang K."/>
            <person name="Arrowood M.J."/>
            <person name="Moss D.M."/>
            <person name="Zhang L."/>
            <person name="Feng Y."/>
            <person name="Xiao L."/>
        </authorList>
    </citation>
    <scope>NUCLEOTIDE SEQUENCE [LARGE SCALE GENOMIC DNA]</scope>
    <source>
        <strain evidence="2 3">CHN_HEN01</strain>
    </source>
</reference>
<dbReference type="VEuPathDB" id="ToxoDB:LOC34622722"/>
<evidence type="ECO:0000313" key="3">
    <source>
        <dbReference type="Proteomes" id="UP000095192"/>
    </source>
</evidence>
<dbReference type="AlphaFoldDB" id="A0A1D3CX87"/>
<evidence type="ECO:0000313" key="2">
    <source>
        <dbReference type="EMBL" id="OEH75807.1"/>
    </source>
</evidence>
<sequence length="207" mass="22095">MKNARGPQGSHEAASWAMPRSKAQPRCFSTATADSSASISSSSSTTSSSAFSFTLLKEGSDHWLSRLAAATLQQRREFIRIREAALGNWHSADPLSLYQRAAAVVEEKEGYRISPVAIVLFQAEYAGRFLSPCPPSLGPSPTPCQKASPPAIPAVVSARKPFTSPSTVDMLRSFLLLFAFLPLMLQLECPVRGDAAVAVCPPAATSL</sequence>
<dbReference type="Proteomes" id="UP000095192">
    <property type="component" value="Unassembled WGS sequence"/>
</dbReference>
<proteinExistence type="predicted"/>
<organism evidence="2 3">
    <name type="scientific">Cyclospora cayetanensis</name>
    <dbReference type="NCBI Taxonomy" id="88456"/>
    <lineage>
        <taxon>Eukaryota</taxon>
        <taxon>Sar</taxon>
        <taxon>Alveolata</taxon>
        <taxon>Apicomplexa</taxon>
        <taxon>Conoidasida</taxon>
        <taxon>Coccidia</taxon>
        <taxon>Eucoccidiorida</taxon>
        <taxon>Eimeriorina</taxon>
        <taxon>Eimeriidae</taxon>
        <taxon>Cyclospora</taxon>
    </lineage>
</organism>
<accession>A0A1D3CX87</accession>
<gene>
    <name evidence="2" type="ORF">cyc_06592</name>
</gene>
<dbReference type="InParanoid" id="A0A1D3CX87"/>
<evidence type="ECO:0000256" key="1">
    <source>
        <dbReference type="SAM" id="MobiDB-lite"/>
    </source>
</evidence>
<feature type="region of interest" description="Disordered" evidence="1">
    <location>
        <begin position="1"/>
        <end position="28"/>
    </location>
</feature>
<keyword evidence="3" id="KW-1185">Reference proteome</keyword>
<name>A0A1D3CX87_9EIME</name>